<feature type="transmembrane region" description="Helical" evidence="6">
    <location>
        <begin position="199"/>
        <end position="222"/>
    </location>
</feature>
<evidence type="ECO:0000313" key="9">
    <source>
        <dbReference type="Proteomes" id="UP000515788"/>
    </source>
</evidence>
<name>A0A7G3ZJR5_9SACH</name>
<evidence type="ECO:0000256" key="4">
    <source>
        <dbReference type="ARBA" id="ARBA00023136"/>
    </source>
</evidence>
<dbReference type="InterPro" id="IPR050846">
    <property type="entry name" value="TLCD"/>
</dbReference>
<dbReference type="InterPro" id="IPR006634">
    <property type="entry name" value="TLC-dom"/>
</dbReference>
<sequence>MIGLLKEDPFLRFSLFPNSDNLYLLHGHEIIGSLVFYQVVYAYVAPWFNRLVFRERYRSIRDAKTRIDFDIHTVSSVQCLVTFYTIAPTLFLPMDLNVVTYRNELVCLASALAVGYFLWDLLVCVRHFNLYGFEFLAHAASSLYVFMLSLKPFCQAWVPKFLLFEASTPFVNNNWFIAQLSRGASKPVVPMWVNALNGLLLLVTFFSVRILWGFVGVSILAFQMWKVRTALPVIQSAILCALNMILNTLNLFWFYKMLKLAKKMANGSSRAAKSM</sequence>
<dbReference type="KEGG" id="tgb:HG536_0F00760"/>
<evidence type="ECO:0000256" key="3">
    <source>
        <dbReference type="ARBA" id="ARBA00022989"/>
    </source>
</evidence>
<organism evidence="8 9">
    <name type="scientific">Torulaspora globosa</name>
    <dbReference type="NCBI Taxonomy" id="48254"/>
    <lineage>
        <taxon>Eukaryota</taxon>
        <taxon>Fungi</taxon>
        <taxon>Dikarya</taxon>
        <taxon>Ascomycota</taxon>
        <taxon>Saccharomycotina</taxon>
        <taxon>Saccharomycetes</taxon>
        <taxon>Saccharomycetales</taxon>
        <taxon>Saccharomycetaceae</taxon>
        <taxon>Torulaspora</taxon>
    </lineage>
</organism>
<evidence type="ECO:0000256" key="1">
    <source>
        <dbReference type="ARBA" id="ARBA00004141"/>
    </source>
</evidence>
<keyword evidence="9" id="KW-1185">Reference proteome</keyword>
<evidence type="ECO:0000256" key="2">
    <source>
        <dbReference type="ARBA" id="ARBA00022692"/>
    </source>
</evidence>
<comment type="subcellular location">
    <subcellularLocation>
        <location evidence="1">Membrane</location>
        <topology evidence="1">Multi-pass membrane protein</topology>
    </subcellularLocation>
</comment>
<dbReference type="PROSITE" id="PS50922">
    <property type="entry name" value="TLC"/>
    <property type="match status" value="1"/>
</dbReference>
<dbReference type="EMBL" id="CP059251">
    <property type="protein sequence ID" value="QLL33751.1"/>
    <property type="molecule type" value="Genomic_DNA"/>
</dbReference>
<keyword evidence="3 6" id="KW-1133">Transmembrane helix</keyword>
<dbReference type="SMART" id="SM00724">
    <property type="entry name" value="TLC"/>
    <property type="match status" value="1"/>
</dbReference>
<dbReference type="GO" id="GO:0005783">
    <property type="term" value="C:endoplasmic reticulum"/>
    <property type="evidence" value="ECO:0007669"/>
    <property type="project" value="TreeGrafter"/>
</dbReference>
<feature type="domain" description="TLC" evidence="7">
    <location>
        <begin position="64"/>
        <end position="266"/>
    </location>
</feature>
<dbReference type="RefSeq" id="XP_037140425.1">
    <property type="nucleotide sequence ID" value="XM_037284529.1"/>
</dbReference>
<dbReference type="GO" id="GO:0016020">
    <property type="term" value="C:membrane"/>
    <property type="evidence" value="ECO:0007669"/>
    <property type="project" value="UniProtKB-SubCell"/>
</dbReference>
<protein>
    <recommendedName>
        <fullName evidence="7">TLC domain-containing protein</fullName>
    </recommendedName>
</protein>
<dbReference type="PANTHER" id="PTHR13439:SF0">
    <property type="entry name" value="TOPOISOMERASE I DAMAGE AFFECTED PROTEIN 4"/>
    <property type="match status" value="1"/>
</dbReference>
<dbReference type="PANTHER" id="PTHR13439">
    <property type="entry name" value="CT120 PROTEIN"/>
    <property type="match status" value="1"/>
</dbReference>
<dbReference type="OrthoDB" id="10266980at2759"/>
<dbReference type="Pfam" id="PF03798">
    <property type="entry name" value="TRAM_LAG1_CLN8"/>
    <property type="match status" value="1"/>
</dbReference>
<gene>
    <name evidence="8" type="ORF">HG536_0F00760</name>
</gene>
<evidence type="ECO:0000256" key="6">
    <source>
        <dbReference type="SAM" id="Phobius"/>
    </source>
</evidence>
<reference evidence="8 9" key="1">
    <citation type="submission" date="2020-06" db="EMBL/GenBank/DDBJ databases">
        <title>The yeast mating-type switching endonuclease HO is a domesticated member of an unorthodox homing genetic element family.</title>
        <authorList>
            <person name="Coughlan A.Y."/>
            <person name="Lombardi L."/>
            <person name="Braun-Galleani S."/>
            <person name="Martos A.R."/>
            <person name="Galeote V."/>
            <person name="Bigey F."/>
            <person name="Dequin S."/>
            <person name="Byrne K.P."/>
            <person name="Wolfe K.H."/>
        </authorList>
    </citation>
    <scope>NUCLEOTIDE SEQUENCE [LARGE SCALE GENOMIC DNA]</scope>
    <source>
        <strain evidence="8 9">CBS764</strain>
    </source>
</reference>
<feature type="transmembrane region" description="Helical" evidence="6">
    <location>
        <begin position="99"/>
        <end position="119"/>
    </location>
</feature>
<dbReference type="GeneID" id="59326966"/>
<dbReference type="Proteomes" id="UP000515788">
    <property type="component" value="Chromosome 6"/>
</dbReference>
<keyword evidence="4 5" id="KW-0472">Membrane</keyword>
<feature type="transmembrane region" description="Helical" evidence="6">
    <location>
        <begin position="69"/>
        <end position="87"/>
    </location>
</feature>
<feature type="transmembrane region" description="Helical" evidence="6">
    <location>
        <begin position="234"/>
        <end position="255"/>
    </location>
</feature>
<evidence type="ECO:0000259" key="7">
    <source>
        <dbReference type="PROSITE" id="PS50922"/>
    </source>
</evidence>
<feature type="transmembrane region" description="Helical" evidence="6">
    <location>
        <begin position="30"/>
        <end position="48"/>
    </location>
</feature>
<evidence type="ECO:0000256" key="5">
    <source>
        <dbReference type="PROSITE-ProRule" id="PRU00205"/>
    </source>
</evidence>
<keyword evidence="2 5" id="KW-0812">Transmembrane</keyword>
<proteinExistence type="predicted"/>
<dbReference type="GO" id="GO:0055088">
    <property type="term" value="P:lipid homeostasis"/>
    <property type="evidence" value="ECO:0007669"/>
    <property type="project" value="TreeGrafter"/>
</dbReference>
<accession>A0A7G3ZJR5</accession>
<evidence type="ECO:0000313" key="8">
    <source>
        <dbReference type="EMBL" id="QLL33751.1"/>
    </source>
</evidence>
<dbReference type="AlphaFoldDB" id="A0A7G3ZJR5"/>